<dbReference type="Gene3D" id="3.30.70.20">
    <property type="match status" value="1"/>
</dbReference>
<evidence type="ECO:0000256" key="1">
    <source>
        <dbReference type="ARBA" id="ARBA00007118"/>
    </source>
</evidence>
<dbReference type="PANTHER" id="PTHR43673:SF10">
    <property type="entry name" value="NADH DEHYDROGENASE_NAD(P)H NITROREDUCTASE XCC3605-RELATED"/>
    <property type="match status" value="1"/>
</dbReference>
<dbReference type="SUPFAM" id="SSF55469">
    <property type="entry name" value="FMN-dependent nitroreductase-like"/>
    <property type="match status" value="1"/>
</dbReference>
<dbReference type="STRING" id="1123282.SAMN02745823_01291"/>
<dbReference type="InterPro" id="IPR017900">
    <property type="entry name" value="4Fe4S_Fe_S_CS"/>
</dbReference>
<dbReference type="PROSITE" id="PS00198">
    <property type="entry name" value="4FE4S_FER_1"/>
    <property type="match status" value="1"/>
</dbReference>
<dbReference type="AlphaFoldDB" id="A0A1M5WJ88"/>
<accession>A0A1M5WJ88</accession>
<keyword evidence="4" id="KW-0408">Iron</keyword>
<evidence type="ECO:0000313" key="8">
    <source>
        <dbReference type="Proteomes" id="UP000183995"/>
    </source>
</evidence>
<dbReference type="Pfam" id="PF00881">
    <property type="entry name" value="Nitroreductase"/>
    <property type="match status" value="1"/>
</dbReference>
<dbReference type="CDD" id="cd02143">
    <property type="entry name" value="nitroreductase_FeS-like"/>
    <property type="match status" value="1"/>
</dbReference>
<evidence type="ECO:0000256" key="3">
    <source>
        <dbReference type="ARBA" id="ARBA00023002"/>
    </source>
</evidence>
<reference evidence="7 8" key="1">
    <citation type="submission" date="2016-11" db="EMBL/GenBank/DDBJ databases">
        <authorList>
            <person name="Jaros S."/>
            <person name="Januszkiewicz K."/>
            <person name="Wedrychowicz H."/>
        </authorList>
    </citation>
    <scope>NUCLEOTIDE SEQUENCE [LARGE SCALE GENOMIC DNA]</scope>
    <source>
        <strain evidence="7 8">DSM 10068</strain>
    </source>
</reference>
<dbReference type="GO" id="GO:0051536">
    <property type="term" value="F:iron-sulfur cluster binding"/>
    <property type="evidence" value="ECO:0007669"/>
    <property type="project" value="UniProtKB-KW"/>
</dbReference>
<keyword evidence="5" id="KW-0411">Iron-sulfur</keyword>
<dbReference type="InterPro" id="IPR017896">
    <property type="entry name" value="4Fe4S_Fe-S-bd"/>
</dbReference>
<organism evidence="7 8">
    <name type="scientific">Sporobacter termitidis DSM 10068</name>
    <dbReference type="NCBI Taxonomy" id="1123282"/>
    <lineage>
        <taxon>Bacteria</taxon>
        <taxon>Bacillati</taxon>
        <taxon>Bacillota</taxon>
        <taxon>Clostridia</taxon>
        <taxon>Eubacteriales</taxon>
        <taxon>Oscillospiraceae</taxon>
        <taxon>Sporobacter</taxon>
    </lineage>
</organism>
<keyword evidence="2" id="KW-0479">Metal-binding</keyword>
<evidence type="ECO:0000256" key="4">
    <source>
        <dbReference type="ARBA" id="ARBA00023004"/>
    </source>
</evidence>
<dbReference type="GO" id="GO:0046872">
    <property type="term" value="F:metal ion binding"/>
    <property type="evidence" value="ECO:0007669"/>
    <property type="project" value="UniProtKB-KW"/>
</dbReference>
<dbReference type="GO" id="GO:0016491">
    <property type="term" value="F:oxidoreductase activity"/>
    <property type="evidence" value="ECO:0007669"/>
    <property type="project" value="UniProtKB-KW"/>
</dbReference>
<name>A0A1M5WJ88_9FIRM</name>
<keyword evidence="8" id="KW-1185">Reference proteome</keyword>
<protein>
    <submittedName>
        <fullName evidence="7">Nitroreductase</fullName>
    </submittedName>
</protein>
<dbReference type="InterPro" id="IPR000415">
    <property type="entry name" value="Nitroreductase-like"/>
</dbReference>
<evidence type="ECO:0000256" key="5">
    <source>
        <dbReference type="ARBA" id="ARBA00023014"/>
    </source>
</evidence>
<keyword evidence="3" id="KW-0560">Oxidoreductase</keyword>
<comment type="similarity">
    <text evidence="1">Belongs to the nitroreductase family.</text>
</comment>
<dbReference type="Pfam" id="PF13187">
    <property type="entry name" value="Fer4_9"/>
    <property type="match status" value="1"/>
</dbReference>
<dbReference type="PROSITE" id="PS51379">
    <property type="entry name" value="4FE4S_FER_2"/>
    <property type="match status" value="2"/>
</dbReference>
<feature type="domain" description="4Fe-4S ferredoxin-type" evidence="6">
    <location>
        <begin position="5"/>
        <end position="27"/>
    </location>
</feature>
<evidence type="ECO:0000259" key="6">
    <source>
        <dbReference type="PROSITE" id="PS51379"/>
    </source>
</evidence>
<gene>
    <name evidence="7" type="ORF">SAMN02745823_01291</name>
</gene>
<dbReference type="PANTHER" id="PTHR43673">
    <property type="entry name" value="NAD(P)H NITROREDUCTASE YDGI-RELATED"/>
    <property type="match status" value="1"/>
</dbReference>
<dbReference type="OrthoDB" id="9813995at2"/>
<evidence type="ECO:0000256" key="2">
    <source>
        <dbReference type="ARBA" id="ARBA00022723"/>
    </source>
</evidence>
<evidence type="ECO:0000313" key="7">
    <source>
        <dbReference type="EMBL" id="SHH87223.1"/>
    </source>
</evidence>
<feature type="domain" description="4Fe-4S ferredoxin-type" evidence="6">
    <location>
        <begin position="33"/>
        <end position="62"/>
    </location>
</feature>
<dbReference type="InterPro" id="IPR029479">
    <property type="entry name" value="Nitroreductase"/>
</dbReference>
<dbReference type="SUPFAM" id="SSF54862">
    <property type="entry name" value="4Fe-4S ferredoxins"/>
    <property type="match status" value="1"/>
</dbReference>
<dbReference type="RefSeq" id="WP_073076855.1">
    <property type="nucleotide sequence ID" value="NZ_FQXV01000003.1"/>
</dbReference>
<sequence>MAESGLIRVDQEKCTRCGLCVNVCRSSLAMGACGPEVIGDYCIACGHCVAVCPNGALDHGRAPLEKQIPLEESPAPDAGMAARFLRSRRSVRTFRDERVPRESIRRLLDVARFAPTACNSQGVAYLAVDAPGVLKDVSAVIADWAEADLEHGALGRSPWSRNTAKTIQTYRESGKDTILRGAPCLVVALAEKSMAALGRDNTHFALTYAQLLAPSLGLGTCWSGLLEYCTAAGYPPLLELIKLPESKTVTGAMLVGYPVYSFRRLVDREPLQLSWLS</sequence>
<dbReference type="EMBL" id="FQXV01000003">
    <property type="protein sequence ID" value="SHH87223.1"/>
    <property type="molecule type" value="Genomic_DNA"/>
</dbReference>
<dbReference type="Gene3D" id="3.40.109.10">
    <property type="entry name" value="NADH Oxidase"/>
    <property type="match status" value="1"/>
</dbReference>
<dbReference type="Proteomes" id="UP000183995">
    <property type="component" value="Unassembled WGS sequence"/>
</dbReference>
<proteinExistence type="inferred from homology"/>